<evidence type="ECO:0000256" key="6">
    <source>
        <dbReference type="ARBA" id="ARBA00030005"/>
    </source>
</evidence>
<evidence type="ECO:0000256" key="5">
    <source>
        <dbReference type="ARBA" id="ARBA00029756"/>
    </source>
</evidence>
<dbReference type="InterPro" id="IPR001844">
    <property type="entry name" value="Cpn60/GroEL"/>
</dbReference>
<dbReference type="InterPro" id="IPR027409">
    <property type="entry name" value="GroEL-like_apical_dom_sf"/>
</dbReference>
<evidence type="ECO:0000256" key="8">
    <source>
        <dbReference type="ARBA" id="ARBA00037436"/>
    </source>
</evidence>
<accession>A0A7J7EZ73</accession>
<comment type="function">
    <text evidence="8">Chaperonin implicated in mitochondrial protein import and macromolecular assembly. Together with Hsp10, facilitates the correct folding of imported proteins. May also prevent misfolding and promote the refolding and proper assembly of unfolded polypeptides generated under stress conditions in the mitochondrial matrix. The functional units of these chaperonins consist of heptameric rings of the large subunit Hsp60, which function as a back-to-back double ring. In a cyclic reaction, Hsp60 ring complexes bind one unfolded substrate protein per ring, followed by the binding of ATP and association with 2 heptameric rings of the co-chaperonin Hsp10. This leads to sequestration of the substrate protein in the inner cavity of Hsp60 where, for a certain period of time, it can fold undisturbed by other cell components. Synchronous hydrolysis of ATP in all Hsp60 subunits results in the dissociation of the chaperonin rings and the release of ADP and the folded substrate protein.</text>
</comment>
<sequence>MRPVSQSLVSHVTQAYGKDVKFGADDLILMLQGVTDLLADGRVITRGLKGRTDKYKNIEALLIQDVANKTNEKAADPLTLLLFWYTLIAKEGLQKISKGADLVEIGRGVMLAVEAVIAELKKQSKPVPTSKEMAQVAMISANRQRMKKIGKKDVITLKDGKTLNDELEIIKLNAYCKPLIIIAEEVNGEALKTFLLNRLKVGLQIVAVKALGFDLAIVTIGSMFREEGLTLNLNDTQLPGLEKVREVIVTKDEAMILKGKEIIEQLDIITNTYEKQKVSGHLAKLSDGVAVLVGQVMLKTLKILAIIITKNVDAEGSLIVKKIMLSSSEVGYDAKLGDFVNMVEKGITDPTKVVRSALLEQKDPEMSGIRGIGGDMC</sequence>
<dbReference type="GO" id="GO:0005832">
    <property type="term" value="C:chaperonin-containing T-complex"/>
    <property type="evidence" value="ECO:0007669"/>
    <property type="project" value="UniProtKB-ARBA"/>
</dbReference>
<dbReference type="EMBL" id="JACDTQ010001719">
    <property type="protein sequence ID" value="KAF5921112.1"/>
    <property type="molecule type" value="Genomic_DNA"/>
</dbReference>
<evidence type="ECO:0000256" key="7">
    <source>
        <dbReference type="ARBA" id="ARBA00031799"/>
    </source>
</evidence>
<gene>
    <name evidence="10" type="ORF">HPG69_018512</name>
</gene>
<dbReference type="GO" id="GO:0042026">
    <property type="term" value="P:protein refolding"/>
    <property type="evidence" value="ECO:0007669"/>
    <property type="project" value="InterPro"/>
</dbReference>
<evidence type="ECO:0000256" key="4">
    <source>
        <dbReference type="ARBA" id="ARBA00023186"/>
    </source>
</evidence>
<dbReference type="Proteomes" id="UP000551758">
    <property type="component" value="Unassembled WGS sequence"/>
</dbReference>
<dbReference type="SUPFAM" id="SSF52029">
    <property type="entry name" value="GroEL apical domain-like"/>
    <property type="match status" value="1"/>
</dbReference>
<evidence type="ECO:0000313" key="11">
    <source>
        <dbReference type="Proteomes" id="UP000551758"/>
    </source>
</evidence>
<keyword evidence="11" id="KW-1185">Reference proteome</keyword>
<name>A0A7J7EZ73_DICBM</name>
<dbReference type="SUPFAM" id="SSF54849">
    <property type="entry name" value="GroEL-intermediate domain like"/>
    <property type="match status" value="1"/>
</dbReference>
<evidence type="ECO:0000313" key="10">
    <source>
        <dbReference type="EMBL" id="KAF5921112.1"/>
    </source>
</evidence>
<comment type="caution">
    <text evidence="10">The sequence shown here is derived from an EMBL/GenBank/DDBJ whole genome shotgun (WGS) entry which is preliminary data.</text>
</comment>
<dbReference type="SUPFAM" id="SSF48592">
    <property type="entry name" value="GroEL equatorial domain-like"/>
    <property type="match status" value="1"/>
</dbReference>
<evidence type="ECO:0000256" key="9">
    <source>
        <dbReference type="ARBA" id="ARBA00046475"/>
    </source>
</evidence>
<evidence type="ECO:0000256" key="3">
    <source>
        <dbReference type="ARBA" id="ARBA00019981"/>
    </source>
</evidence>
<reference evidence="10 11" key="1">
    <citation type="journal article" date="2020" name="Mol. Biol. Evol.">
        <title>Interspecific Gene Flow and the Evolution of Specialization in Black and White Rhinoceros.</title>
        <authorList>
            <person name="Moodley Y."/>
            <person name="Westbury M.V."/>
            <person name="Russo I.M."/>
            <person name="Gopalakrishnan S."/>
            <person name="Rakotoarivelo A."/>
            <person name="Olsen R.A."/>
            <person name="Prost S."/>
            <person name="Tunstall T."/>
            <person name="Ryder O.A."/>
            <person name="Dalen L."/>
            <person name="Bruford M.W."/>
        </authorList>
    </citation>
    <scope>NUCLEOTIDE SEQUENCE [LARGE SCALE GENOMIC DNA]</scope>
    <source>
        <strain evidence="10">SBR-YM</strain>
        <tissue evidence="10">Skin</tissue>
    </source>
</reference>
<dbReference type="Gene3D" id="3.30.260.10">
    <property type="entry name" value="TCP-1-like chaperonin intermediate domain"/>
    <property type="match status" value="1"/>
</dbReference>
<organism evidence="10 11">
    <name type="scientific">Diceros bicornis minor</name>
    <name type="common">South-central black rhinoceros</name>
    <dbReference type="NCBI Taxonomy" id="77932"/>
    <lineage>
        <taxon>Eukaryota</taxon>
        <taxon>Metazoa</taxon>
        <taxon>Chordata</taxon>
        <taxon>Craniata</taxon>
        <taxon>Vertebrata</taxon>
        <taxon>Euteleostomi</taxon>
        <taxon>Mammalia</taxon>
        <taxon>Eutheria</taxon>
        <taxon>Laurasiatheria</taxon>
        <taxon>Perissodactyla</taxon>
        <taxon>Rhinocerotidae</taxon>
        <taxon>Diceros</taxon>
    </lineage>
</organism>
<dbReference type="GO" id="GO:0140662">
    <property type="term" value="F:ATP-dependent protein folding chaperone"/>
    <property type="evidence" value="ECO:0007669"/>
    <property type="project" value="InterPro"/>
</dbReference>
<dbReference type="Gene3D" id="3.50.7.10">
    <property type="entry name" value="GroEL"/>
    <property type="match status" value="1"/>
</dbReference>
<protein>
    <recommendedName>
        <fullName evidence="3">60 kDa heat shock protein, mitochondrial</fullName>
        <ecNumber evidence="2">5.6.1.7</ecNumber>
    </recommendedName>
    <alternativeName>
        <fullName evidence="5">60 kDa chaperonin</fullName>
    </alternativeName>
    <alternativeName>
        <fullName evidence="7">Chaperonin 60</fullName>
    </alternativeName>
    <alternativeName>
        <fullName evidence="6">Heat shock protein 60</fullName>
    </alternativeName>
</protein>
<dbReference type="InterPro" id="IPR027413">
    <property type="entry name" value="GROEL-like_equatorial_sf"/>
</dbReference>
<proteinExistence type="inferred from homology"/>
<evidence type="ECO:0000256" key="2">
    <source>
        <dbReference type="ARBA" id="ARBA00012198"/>
    </source>
</evidence>
<dbReference type="EC" id="5.6.1.7" evidence="2"/>
<dbReference type="Gene3D" id="1.10.560.10">
    <property type="entry name" value="GroEL-like equatorial domain"/>
    <property type="match status" value="2"/>
</dbReference>
<dbReference type="InterPro" id="IPR027410">
    <property type="entry name" value="TCP-1-like_intermed_sf"/>
</dbReference>
<dbReference type="PANTHER" id="PTHR45633">
    <property type="entry name" value="60 KDA HEAT SHOCK PROTEIN, MITOCHONDRIAL"/>
    <property type="match status" value="1"/>
</dbReference>
<comment type="subunit">
    <text evidence="9">Homoheptamer arranged in a ring structure. The functional units of these chaperonins consist of heptameric rings of the large subunit Hsp60, which function as a back-to-back double ring. Interacts with 2 heptameric Hsp10 rings to form the symmetrical football complex. Interacts with HRAS. Interacts with ATAD3A. Interacts with ETFBKMT and EEF1AKMT3. Interacts with MFHAS1.</text>
</comment>
<comment type="similarity">
    <text evidence="1">Belongs to the chaperonin (HSP60) family.</text>
</comment>
<dbReference type="AlphaFoldDB" id="A0A7J7EZ73"/>
<evidence type="ECO:0000256" key="1">
    <source>
        <dbReference type="ARBA" id="ARBA00006607"/>
    </source>
</evidence>
<keyword evidence="4" id="KW-0143">Chaperone</keyword>